<dbReference type="InterPro" id="IPR005146">
    <property type="entry name" value="B3/B4_tRNA-bd"/>
</dbReference>
<comment type="subunit">
    <text evidence="3 15">Tetramer of two alpha and two beta subunits.</text>
</comment>
<keyword evidence="13 15" id="KW-0030">Aminoacyl-tRNA synthetase</keyword>
<evidence type="ECO:0000256" key="9">
    <source>
        <dbReference type="ARBA" id="ARBA00022840"/>
    </source>
</evidence>
<dbReference type="SUPFAM" id="SSF56037">
    <property type="entry name" value="PheT/TilS domain"/>
    <property type="match status" value="1"/>
</dbReference>
<evidence type="ECO:0000256" key="14">
    <source>
        <dbReference type="ARBA" id="ARBA00049255"/>
    </source>
</evidence>
<dbReference type="GO" id="GO:0009328">
    <property type="term" value="C:phenylalanine-tRNA ligase complex"/>
    <property type="evidence" value="ECO:0007669"/>
    <property type="project" value="TreeGrafter"/>
</dbReference>
<dbReference type="InterPro" id="IPR009061">
    <property type="entry name" value="DNA-bd_dom_put_sf"/>
</dbReference>
<dbReference type="InterPro" id="IPR045060">
    <property type="entry name" value="Phe-tRNA-ligase_IIc_bsu"/>
</dbReference>
<dbReference type="GO" id="GO:0000287">
    <property type="term" value="F:magnesium ion binding"/>
    <property type="evidence" value="ECO:0007669"/>
    <property type="project" value="UniProtKB-UniRule"/>
</dbReference>
<evidence type="ECO:0000256" key="5">
    <source>
        <dbReference type="ARBA" id="ARBA00022555"/>
    </source>
</evidence>
<dbReference type="GO" id="GO:0005524">
    <property type="term" value="F:ATP binding"/>
    <property type="evidence" value="ECO:0007669"/>
    <property type="project" value="UniProtKB-UniRule"/>
</dbReference>
<protein>
    <recommendedName>
        <fullName evidence="15">Phenylalanine--tRNA ligase beta subunit</fullName>
        <ecNumber evidence="15">6.1.1.20</ecNumber>
    </recommendedName>
    <alternativeName>
        <fullName evidence="15">Phenylalanyl-tRNA synthetase beta subunit</fullName>
        <shortName evidence="15">PheRS</shortName>
    </alternativeName>
</protein>
<dbReference type="NCBIfam" id="NF045760">
    <property type="entry name" value="YtpR"/>
    <property type="match status" value="1"/>
</dbReference>
<comment type="similarity">
    <text evidence="2 15">Belongs to the phenylalanyl-tRNA synthetase beta subunit family. Type 1 subfamily.</text>
</comment>
<dbReference type="Pfam" id="PF01588">
    <property type="entry name" value="tRNA_bind"/>
    <property type="match status" value="1"/>
</dbReference>
<dbReference type="EC" id="6.1.1.20" evidence="15"/>
<feature type="binding site" evidence="15">
    <location>
        <position position="473"/>
    </location>
    <ligand>
        <name>Mg(2+)</name>
        <dbReference type="ChEBI" id="CHEBI:18420"/>
        <note>shared with alpha subunit</note>
    </ligand>
</feature>
<sequence>MKISTKWLAQYVDLPETPTAIAERESVTGIEVDEIIQPDAGLKNLVVGKITSLEKHPDSDHLKVCQVEVGETEPLQIVCGAPNVAAGQTVIVALNGARVAGNTKIKRGKFRGVESQGMICSLQEIGFDESVVPEAFKDGIYVFPAEAKLELGQSASAALGMDDTILNFDTTPNRADALGMRGAAWEVAAMYDRKPHFPQPTVQETSPQTAELLEVQIQDPALASSYRTRIVQNVQVQASPLWLQIKLWNNGIKPINNVVDVTNYILLDYGQPLHAYDFDKLGSKKLNVRLAQDGEQFAALNGNEYELTDQDIIISNDIKPIGLAGVMGGASTMIEAKTQNVVLEAGVFNPTRIRKTAQRHNLRTEASSRFEKGVDLEATAEALDMAAQMLQELAQGQVLQDQLVAIQAPLNPAEVTIQPARINHILGTEISSAEMTAIFKRLGFEVRPEDDKLCVIVPLRRWDISIEADLVEEVARIYGFDKLPSTLPVSSQTIGSYTPQQKFIRHAKQVMVELGYDEAISYSLLTQDQAEAFALEPAALTKVNWSMTHDHEYLRLNLISGLLDNLLYNVARKQNNVALFEQGRVFPKPNVETVRPQEIEYLAGVLTGEVVPASWQEAKRQVDFYDVKGDLEQLLTSMNRKGKVSFVATDQIPQLHPGQTAWVKLDEETIGFIGSLHPAYAKKNGLPVTVVFQLNLDRIMAAPAKIEVSQATPKFPAVSRDIAVAVAQEVTNAQLIKVIQENAGPDLITVHLFDIYEGNLAASHKKSMAYQLTFQNSEMTLTDTLVNKWMTDVQTALETELAAQIR</sequence>
<dbReference type="InterPro" id="IPR005121">
    <property type="entry name" value="Fdx_antiC-bd"/>
</dbReference>
<dbReference type="FunFam" id="3.30.70.380:FF:000001">
    <property type="entry name" value="Phenylalanine--tRNA ligase beta subunit"/>
    <property type="match status" value="1"/>
</dbReference>
<dbReference type="FunFam" id="2.40.50.140:FF:000045">
    <property type="entry name" value="Phenylalanine--tRNA ligase beta subunit"/>
    <property type="match status" value="1"/>
</dbReference>
<dbReference type="RefSeq" id="WP_176943074.1">
    <property type="nucleotide sequence ID" value="NZ_JABZEC010000006.1"/>
</dbReference>
<keyword evidence="21" id="KW-1185">Reference proteome</keyword>
<evidence type="ECO:0000256" key="4">
    <source>
        <dbReference type="ARBA" id="ARBA00022490"/>
    </source>
</evidence>
<dbReference type="GO" id="GO:0004826">
    <property type="term" value="F:phenylalanine-tRNA ligase activity"/>
    <property type="evidence" value="ECO:0007669"/>
    <property type="project" value="UniProtKB-UniRule"/>
</dbReference>
<keyword evidence="11 16" id="KW-0694">RNA-binding</keyword>
<dbReference type="InterPro" id="IPR012340">
    <property type="entry name" value="NA-bd_OB-fold"/>
</dbReference>
<evidence type="ECO:0000256" key="10">
    <source>
        <dbReference type="ARBA" id="ARBA00022842"/>
    </source>
</evidence>
<dbReference type="PROSITE" id="PS51447">
    <property type="entry name" value="FDX_ACB"/>
    <property type="match status" value="1"/>
</dbReference>
<keyword evidence="12 15" id="KW-0648">Protein biosynthesis</keyword>
<dbReference type="Gene3D" id="2.40.50.140">
    <property type="entry name" value="Nucleic acid-binding proteins"/>
    <property type="match status" value="1"/>
</dbReference>
<proteinExistence type="inferred from homology"/>
<keyword evidence="8 15" id="KW-0547">Nucleotide-binding</keyword>
<dbReference type="GO" id="GO:0006432">
    <property type="term" value="P:phenylalanyl-tRNA aminoacylation"/>
    <property type="evidence" value="ECO:0007669"/>
    <property type="project" value="UniProtKB-UniRule"/>
</dbReference>
<feature type="binding site" evidence="15">
    <location>
        <position position="469"/>
    </location>
    <ligand>
        <name>Mg(2+)</name>
        <dbReference type="ChEBI" id="CHEBI:18420"/>
        <note>shared with alpha subunit</note>
    </ligand>
</feature>
<evidence type="ECO:0000259" key="18">
    <source>
        <dbReference type="PROSITE" id="PS51447"/>
    </source>
</evidence>
<comment type="caution">
    <text evidence="20">The sequence shown here is derived from an EMBL/GenBank/DDBJ whole genome shotgun (WGS) entry which is preliminary data.</text>
</comment>
<evidence type="ECO:0000256" key="8">
    <source>
        <dbReference type="ARBA" id="ARBA00022741"/>
    </source>
</evidence>
<dbReference type="AlphaFoldDB" id="A0A850QYJ6"/>
<reference evidence="20 21" key="1">
    <citation type="submission" date="2020-06" db="EMBL/GenBank/DDBJ databases">
        <authorList>
            <person name="Kang J."/>
        </authorList>
    </citation>
    <scope>NUCLEOTIDE SEQUENCE [LARGE SCALE GENOMIC DNA]</scope>
    <source>
        <strain evidence="20 21">DCY120</strain>
    </source>
</reference>
<keyword evidence="6 15" id="KW-0436">Ligase</keyword>
<dbReference type="FunFam" id="3.30.56.10:FF:000002">
    <property type="entry name" value="Phenylalanine--tRNA ligase beta subunit"/>
    <property type="match status" value="1"/>
</dbReference>
<evidence type="ECO:0000256" key="6">
    <source>
        <dbReference type="ARBA" id="ARBA00022598"/>
    </source>
</evidence>
<dbReference type="CDD" id="cd02796">
    <property type="entry name" value="tRNA_bind_bactPheRS"/>
    <property type="match status" value="1"/>
</dbReference>
<dbReference type="InterPro" id="IPR004532">
    <property type="entry name" value="Phe-tRNA-ligase_IIc_bsu_bact"/>
</dbReference>
<dbReference type="Pfam" id="PF03483">
    <property type="entry name" value="B3_4"/>
    <property type="match status" value="1"/>
</dbReference>
<comment type="catalytic activity">
    <reaction evidence="14 15">
        <text>tRNA(Phe) + L-phenylalanine + ATP = L-phenylalanyl-tRNA(Phe) + AMP + diphosphate + H(+)</text>
        <dbReference type="Rhea" id="RHEA:19413"/>
        <dbReference type="Rhea" id="RHEA-COMP:9668"/>
        <dbReference type="Rhea" id="RHEA-COMP:9699"/>
        <dbReference type="ChEBI" id="CHEBI:15378"/>
        <dbReference type="ChEBI" id="CHEBI:30616"/>
        <dbReference type="ChEBI" id="CHEBI:33019"/>
        <dbReference type="ChEBI" id="CHEBI:58095"/>
        <dbReference type="ChEBI" id="CHEBI:78442"/>
        <dbReference type="ChEBI" id="CHEBI:78531"/>
        <dbReference type="ChEBI" id="CHEBI:456215"/>
        <dbReference type="EC" id="6.1.1.20"/>
    </reaction>
</comment>
<dbReference type="SMART" id="SM00896">
    <property type="entry name" value="FDX-ACB"/>
    <property type="match status" value="1"/>
</dbReference>
<comment type="cofactor">
    <cofactor evidence="15">
        <name>Mg(2+)</name>
        <dbReference type="ChEBI" id="CHEBI:18420"/>
    </cofactor>
    <text evidence="15">Binds 2 magnesium ions per tetramer.</text>
</comment>
<dbReference type="NCBIfam" id="TIGR00472">
    <property type="entry name" value="pheT_bact"/>
    <property type="match status" value="1"/>
</dbReference>
<dbReference type="Pfam" id="PF17759">
    <property type="entry name" value="tRNA_synthFbeta"/>
    <property type="match status" value="1"/>
</dbReference>
<dbReference type="EMBL" id="JABZEC010000006">
    <property type="protein sequence ID" value="NVY96914.1"/>
    <property type="molecule type" value="Genomic_DNA"/>
</dbReference>
<keyword evidence="5 16" id="KW-0820">tRNA-binding</keyword>
<evidence type="ECO:0000256" key="7">
    <source>
        <dbReference type="ARBA" id="ARBA00022723"/>
    </source>
</evidence>
<feature type="binding site" evidence="15">
    <location>
        <position position="463"/>
    </location>
    <ligand>
        <name>Mg(2+)</name>
        <dbReference type="ChEBI" id="CHEBI:18420"/>
        <note>shared with alpha subunit</note>
    </ligand>
</feature>
<dbReference type="InterPro" id="IPR036690">
    <property type="entry name" value="Fdx_antiC-bd_sf"/>
</dbReference>
<dbReference type="InterPro" id="IPR033714">
    <property type="entry name" value="tRNA_bind_bactPheRS"/>
</dbReference>
<feature type="domain" description="TRNA-binding" evidence="17">
    <location>
        <begin position="39"/>
        <end position="156"/>
    </location>
</feature>
<dbReference type="CDD" id="cd00769">
    <property type="entry name" value="PheRS_beta_core"/>
    <property type="match status" value="1"/>
</dbReference>
<dbReference type="InterPro" id="IPR045864">
    <property type="entry name" value="aa-tRNA-synth_II/BPL/LPL"/>
</dbReference>
<dbReference type="PANTHER" id="PTHR10947">
    <property type="entry name" value="PHENYLALANYL-TRNA SYNTHETASE BETA CHAIN AND LEUCINE-RICH REPEAT-CONTAINING PROTEIN 47"/>
    <property type="match status" value="1"/>
</dbReference>
<keyword evidence="7 15" id="KW-0479">Metal-binding</keyword>
<dbReference type="SUPFAM" id="SSF54991">
    <property type="entry name" value="Anticodon-binding domain of PheRS"/>
    <property type="match status" value="1"/>
</dbReference>
<dbReference type="FunFam" id="3.30.930.10:FF:000022">
    <property type="entry name" value="Phenylalanine--tRNA ligase beta subunit"/>
    <property type="match status" value="1"/>
</dbReference>
<dbReference type="GO" id="GO:0016740">
    <property type="term" value="F:transferase activity"/>
    <property type="evidence" value="ECO:0007669"/>
    <property type="project" value="UniProtKB-ARBA"/>
</dbReference>
<dbReference type="GO" id="GO:0000049">
    <property type="term" value="F:tRNA binding"/>
    <property type="evidence" value="ECO:0007669"/>
    <property type="project" value="UniProtKB-UniRule"/>
</dbReference>
<evidence type="ECO:0000256" key="15">
    <source>
        <dbReference type="HAMAP-Rule" id="MF_00283"/>
    </source>
</evidence>
<accession>A0A850QYJ6</accession>
<gene>
    <name evidence="15" type="primary">pheT</name>
    <name evidence="20" type="ORF">HU830_07090</name>
</gene>
<evidence type="ECO:0000313" key="21">
    <source>
        <dbReference type="Proteomes" id="UP000563523"/>
    </source>
</evidence>
<evidence type="ECO:0000256" key="2">
    <source>
        <dbReference type="ARBA" id="ARBA00008653"/>
    </source>
</evidence>
<dbReference type="HAMAP" id="MF_00283">
    <property type="entry name" value="Phe_tRNA_synth_beta1"/>
    <property type="match status" value="1"/>
</dbReference>
<evidence type="ECO:0000256" key="3">
    <source>
        <dbReference type="ARBA" id="ARBA00011209"/>
    </source>
</evidence>
<dbReference type="InterPro" id="IPR005147">
    <property type="entry name" value="tRNA_synthase_B5-dom"/>
</dbReference>
<organism evidence="20 21">
    <name type="scientific">Bombilactobacillus apium</name>
    <dbReference type="NCBI Taxonomy" id="2675299"/>
    <lineage>
        <taxon>Bacteria</taxon>
        <taxon>Bacillati</taxon>
        <taxon>Bacillota</taxon>
        <taxon>Bacilli</taxon>
        <taxon>Lactobacillales</taxon>
        <taxon>Lactobacillaceae</taxon>
        <taxon>Bombilactobacillus</taxon>
    </lineage>
</organism>
<dbReference type="Gene3D" id="3.30.56.10">
    <property type="match status" value="2"/>
</dbReference>
<evidence type="ECO:0000256" key="1">
    <source>
        <dbReference type="ARBA" id="ARBA00004496"/>
    </source>
</evidence>
<comment type="subcellular location">
    <subcellularLocation>
        <location evidence="1 15">Cytoplasm</location>
    </subcellularLocation>
</comment>
<feature type="domain" description="FDX-ACB" evidence="18">
    <location>
        <begin position="713"/>
        <end position="806"/>
    </location>
</feature>
<feature type="binding site" evidence="15">
    <location>
        <position position="472"/>
    </location>
    <ligand>
        <name>Mg(2+)</name>
        <dbReference type="ChEBI" id="CHEBI:18420"/>
        <note>shared with alpha subunit</note>
    </ligand>
</feature>
<dbReference type="Proteomes" id="UP000563523">
    <property type="component" value="Unassembled WGS sequence"/>
</dbReference>
<keyword evidence="4 15" id="KW-0963">Cytoplasm</keyword>
<dbReference type="InterPro" id="IPR041616">
    <property type="entry name" value="PheRS_beta_core"/>
</dbReference>
<evidence type="ECO:0000256" key="12">
    <source>
        <dbReference type="ARBA" id="ARBA00022917"/>
    </source>
</evidence>
<dbReference type="Gene3D" id="3.50.40.10">
    <property type="entry name" value="Phenylalanyl-trna Synthetase, Chain B, domain 3"/>
    <property type="match status" value="1"/>
</dbReference>
<dbReference type="Gene3D" id="3.30.70.380">
    <property type="entry name" value="Ferrodoxin-fold anticodon-binding domain"/>
    <property type="match status" value="1"/>
</dbReference>
<dbReference type="InterPro" id="IPR020825">
    <property type="entry name" value="Phe-tRNA_synthase-like_B3/B4"/>
</dbReference>
<dbReference type="SUPFAM" id="SSF50249">
    <property type="entry name" value="Nucleic acid-binding proteins"/>
    <property type="match status" value="1"/>
</dbReference>
<dbReference type="InterPro" id="IPR002547">
    <property type="entry name" value="tRNA-bd_dom"/>
</dbReference>
<evidence type="ECO:0000256" key="13">
    <source>
        <dbReference type="ARBA" id="ARBA00023146"/>
    </source>
</evidence>
<dbReference type="SUPFAM" id="SSF46955">
    <property type="entry name" value="Putative DNA-binding domain"/>
    <property type="match status" value="1"/>
</dbReference>
<dbReference type="SMART" id="SM00874">
    <property type="entry name" value="B5"/>
    <property type="match status" value="1"/>
</dbReference>
<dbReference type="SMART" id="SM00873">
    <property type="entry name" value="B3_4"/>
    <property type="match status" value="1"/>
</dbReference>
<feature type="domain" description="B5" evidence="19">
    <location>
        <begin position="410"/>
        <end position="485"/>
    </location>
</feature>
<dbReference type="FunFam" id="3.50.40.10:FF:000001">
    <property type="entry name" value="Phenylalanine--tRNA ligase beta subunit"/>
    <property type="match status" value="1"/>
</dbReference>
<dbReference type="Gene3D" id="3.30.930.10">
    <property type="entry name" value="Bira Bifunctional Protein, Domain 2"/>
    <property type="match status" value="1"/>
</dbReference>
<evidence type="ECO:0000256" key="16">
    <source>
        <dbReference type="PROSITE-ProRule" id="PRU00209"/>
    </source>
</evidence>
<dbReference type="Pfam" id="PF03484">
    <property type="entry name" value="B5"/>
    <property type="match status" value="1"/>
</dbReference>
<dbReference type="PANTHER" id="PTHR10947:SF0">
    <property type="entry name" value="PHENYLALANINE--TRNA LIGASE BETA SUBUNIT"/>
    <property type="match status" value="1"/>
</dbReference>
<dbReference type="GO" id="GO:0140096">
    <property type="term" value="F:catalytic activity, acting on a protein"/>
    <property type="evidence" value="ECO:0007669"/>
    <property type="project" value="UniProtKB-ARBA"/>
</dbReference>
<keyword evidence="10 15" id="KW-0460">Magnesium</keyword>
<dbReference type="PROSITE" id="PS50886">
    <property type="entry name" value="TRBD"/>
    <property type="match status" value="1"/>
</dbReference>
<evidence type="ECO:0000259" key="17">
    <source>
        <dbReference type="PROSITE" id="PS50886"/>
    </source>
</evidence>
<evidence type="ECO:0000256" key="11">
    <source>
        <dbReference type="ARBA" id="ARBA00022884"/>
    </source>
</evidence>
<dbReference type="SUPFAM" id="SSF55681">
    <property type="entry name" value="Class II aaRS and biotin synthetases"/>
    <property type="match status" value="1"/>
</dbReference>
<dbReference type="Pfam" id="PF03147">
    <property type="entry name" value="FDX-ACB"/>
    <property type="match status" value="1"/>
</dbReference>
<evidence type="ECO:0000259" key="19">
    <source>
        <dbReference type="PROSITE" id="PS51483"/>
    </source>
</evidence>
<keyword evidence="9 15" id="KW-0067">ATP-binding</keyword>
<evidence type="ECO:0000313" key="20">
    <source>
        <dbReference type="EMBL" id="NVY96914.1"/>
    </source>
</evidence>
<dbReference type="PROSITE" id="PS51483">
    <property type="entry name" value="B5"/>
    <property type="match status" value="1"/>
</dbReference>
<name>A0A850QYJ6_9LACO</name>